<evidence type="ECO:0000256" key="1">
    <source>
        <dbReference type="SAM" id="MobiDB-lite"/>
    </source>
</evidence>
<reference evidence="2 3" key="1">
    <citation type="submission" date="2014-10" db="EMBL/GenBank/DDBJ databases">
        <title>Genome sequence of Ponticoccus sp. strain UMTAT08 isolated from clonal culture of toxic dinoflagellate Alexandrium tamiyavanichii.</title>
        <authorList>
            <person name="Gan H.Y."/>
            <person name="Muhd D.-D."/>
            <person name="Mohd Noor M.E."/>
            <person name="Yeong Y.S."/>
            <person name="Usup G."/>
        </authorList>
    </citation>
    <scope>NUCLEOTIDE SEQUENCE [LARGE SCALE GENOMIC DNA]</scope>
    <source>
        <strain evidence="2 3">UMTAT08</strain>
    </source>
</reference>
<dbReference type="RefSeq" id="WP_043146046.1">
    <property type="nucleotide sequence ID" value="NZ_AP022337.1"/>
</dbReference>
<feature type="region of interest" description="Disordered" evidence="1">
    <location>
        <begin position="17"/>
        <end position="60"/>
    </location>
</feature>
<proteinExistence type="predicted"/>
<organism evidence="2 3">
    <name type="scientific">Mameliella alba</name>
    <dbReference type="NCBI Taxonomy" id="561184"/>
    <lineage>
        <taxon>Bacteria</taxon>
        <taxon>Pseudomonadati</taxon>
        <taxon>Pseudomonadota</taxon>
        <taxon>Alphaproteobacteria</taxon>
        <taxon>Rhodobacterales</taxon>
        <taxon>Roseobacteraceae</taxon>
        <taxon>Mameliella</taxon>
    </lineage>
</organism>
<dbReference type="Proteomes" id="UP000030960">
    <property type="component" value="Unassembled WGS sequence"/>
</dbReference>
<accession>A0A225QBR9</accession>
<dbReference type="GeneID" id="66503571"/>
<keyword evidence="3" id="KW-1185">Reference proteome</keyword>
<dbReference type="EMBL" id="JSUQ01000025">
    <property type="protein sequence ID" value="KHQ50569.1"/>
    <property type="molecule type" value="Genomic_DNA"/>
</dbReference>
<gene>
    <name evidence="2" type="ORF">OA50_04937</name>
</gene>
<feature type="compositionally biased region" description="Basic and acidic residues" evidence="1">
    <location>
        <begin position="19"/>
        <end position="45"/>
    </location>
</feature>
<sequence length="60" mass="6736">MDAIKATEIAHALYRAHGGKAEAEAAQRERQSRDDGNEREAENWRAIRGSIRQMRGANQS</sequence>
<protein>
    <submittedName>
        <fullName evidence="2">Uncharacterized protein</fullName>
    </submittedName>
</protein>
<dbReference type="AlphaFoldDB" id="A0A0B3SJ38"/>
<evidence type="ECO:0000313" key="3">
    <source>
        <dbReference type="Proteomes" id="UP000030960"/>
    </source>
</evidence>
<accession>A0A0B3SJ38</accession>
<accession>A0A225PJL1</accession>
<evidence type="ECO:0000313" key="2">
    <source>
        <dbReference type="EMBL" id="KHQ50569.1"/>
    </source>
</evidence>
<comment type="caution">
    <text evidence="2">The sequence shown here is derived from an EMBL/GenBank/DDBJ whole genome shotgun (WGS) entry which is preliminary data.</text>
</comment>
<name>A0A0B3SJ38_9RHOB</name>